<dbReference type="EMBL" id="AZHX01002927">
    <property type="protein sequence ID" value="ETW92392.1"/>
    <property type="molecule type" value="Genomic_DNA"/>
</dbReference>
<protein>
    <recommendedName>
        <fullName evidence="5">Luciferase-like domain-containing protein</fullName>
    </recommendedName>
</protein>
<feature type="non-terminal residue" evidence="6">
    <location>
        <position position="1"/>
    </location>
</feature>
<proteinExistence type="predicted"/>
<gene>
    <name evidence="6" type="ORF">ETSY2_53545</name>
</gene>
<dbReference type="InterPro" id="IPR050172">
    <property type="entry name" value="SsuD_RutA_monooxygenase"/>
</dbReference>
<dbReference type="Gene3D" id="3.20.20.30">
    <property type="entry name" value="Luciferase-like domain"/>
    <property type="match status" value="1"/>
</dbReference>
<feature type="domain" description="Luciferase-like" evidence="5">
    <location>
        <begin position="1"/>
        <end position="171"/>
    </location>
</feature>
<dbReference type="GO" id="GO:0046306">
    <property type="term" value="P:alkanesulfonate catabolic process"/>
    <property type="evidence" value="ECO:0007669"/>
    <property type="project" value="TreeGrafter"/>
</dbReference>
<keyword evidence="7" id="KW-1185">Reference proteome</keyword>
<dbReference type="Pfam" id="PF00296">
    <property type="entry name" value="Bac_luciferase"/>
    <property type="match status" value="1"/>
</dbReference>
<dbReference type="InterPro" id="IPR036661">
    <property type="entry name" value="Luciferase-like_sf"/>
</dbReference>
<evidence type="ECO:0000256" key="3">
    <source>
        <dbReference type="ARBA" id="ARBA00023002"/>
    </source>
</evidence>
<reference evidence="6 7" key="1">
    <citation type="journal article" date="2014" name="Nature">
        <title>An environmental bacterial taxon with a large and distinct metabolic repertoire.</title>
        <authorList>
            <person name="Wilson M.C."/>
            <person name="Mori T."/>
            <person name="Ruckert C."/>
            <person name="Uria A.R."/>
            <person name="Helf M.J."/>
            <person name="Takada K."/>
            <person name="Gernert C."/>
            <person name="Steffens U.A."/>
            <person name="Heycke N."/>
            <person name="Schmitt S."/>
            <person name="Rinke C."/>
            <person name="Helfrich E.J."/>
            <person name="Brachmann A.O."/>
            <person name="Gurgui C."/>
            <person name="Wakimoto T."/>
            <person name="Kracht M."/>
            <person name="Crusemann M."/>
            <person name="Hentschel U."/>
            <person name="Abe I."/>
            <person name="Matsunaga S."/>
            <person name="Kalinowski J."/>
            <person name="Takeyama H."/>
            <person name="Piel J."/>
        </authorList>
    </citation>
    <scope>NUCLEOTIDE SEQUENCE [LARGE SCALE GENOMIC DNA]</scope>
    <source>
        <strain evidence="7">TSY2</strain>
    </source>
</reference>
<evidence type="ECO:0000256" key="1">
    <source>
        <dbReference type="ARBA" id="ARBA00022630"/>
    </source>
</evidence>
<keyword evidence="4" id="KW-0503">Monooxygenase</keyword>
<keyword evidence="1" id="KW-0285">Flavoprotein</keyword>
<evidence type="ECO:0000313" key="6">
    <source>
        <dbReference type="EMBL" id="ETW92392.1"/>
    </source>
</evidence>
<organism evidence="6 7">
    <name type="scientific">Candidatus Entotheonella gemina</name>
    <dbReference type="NCBI Taxonomy" id="1429439"/>
    <lineage>
        <taxon>Bacteria</taxon>
        <taxon>Pseudomonadati</taxon>
        <taxon>Nitrospinota/Tectimicrobiota group</taxon>
        <taxon>Candidatus Tectimicrobiota</taxon>
        <taxon>Candidatus Entotheonellia</taxon>
        <taxon>Candidatus Entotheonellales</taxon>
        <taxon>Candidatus Entotheonellaceae</taxon>
        <taxon>Candidatus Entotheonella</taxon>
    </lineage>
</organism>
<dbReference type="GO" id="GO:0008726">
    <property type="term" value="F:alkanesulfonate monooxygenase activity"/>
    <property type="evidence" value="ECO:0007669"/>
    <property type="project" value="TreeGrafter"/>
</dbReference>
<dbReference type="AlphaFoldDB" id="W4L2Z3"/>
<keyword evidence="3" id="KW-0560">Oxidoreductase</keyword>
<dbReference type="PANTHER" id="PTHR42847:SF4">
    <property type="entry name" value="ALKANESULFONATE MONOOXYGENASE-RELATED"/>
    <property type="match status" value="1"/>
</dbReference>
<dbReference type="SUPFAM" id="SSF51679">
    <property type="entry name" value="Bacterial luciferase-like"/>
    <property type="match status" value="1"/>
</dbReference>
<dbReference type="PANTHER" id="PTHR42847">
    <property type="entry name" value="ALKANESULFONATE MONOOXYGENASE"/>
    <property type="match status" value="1"/>
</dbReference>
<name>W4L2Z3_9BACT</name>
<evidence type="ECO:0000313" key="7">
    <source>
        <dbReference type="Proteomes" id="UP000019140"/>
    </source>
</evidence>
<dbReference type="HOGENOM" id="CLU_027853_7_2_7"/>
<sequence length="230" mass="25921">LPVRDPIVLAKEIATIDYLCNGRMLPAFGLGLKNEKEWQAVGRTSAHRAGMTDEAVALMRRLWSEDQVTHEGQFYNTHELTIQPKPLQQPIPVWFGGRTQAAYNRVARSGDGFLGAYQTPADCGQAVCAIREAAETYERQVPEDHYGTIVPFHLGDEDISQEVEALVKRFPKIPFDAYAAWRTPDALLRRIDDYVEAGVTKFVMRPMATGAALYEQFERLAKVAVPRYHE</sequence>
<keyword evidence="2" id="KW-0288">FMN</keyword>
<evidence type="ECO:0000256" key="2">
    <source>
        <dbReference type="ARBA" id="ARBA00022643"/>
    </source>
</evidence>
<evidence type="ECO:0000259" key="5">
    <source>
        <dbReference type="Pfam" id="PF00296"/>
    </source>
</evidence>
<dbReference type="InterPro" id="IPR011251">
    <property type="entry name" value="Luciferase-like_dom"/>
</dbReference>
<accession>W4L2Z3</accession>
<evidence type="ECO:0000256" key="4">
    <source>
        <dbReference type="ARBA" id="ARBA00023033"/>
    </source>
</evidence>
<comment type="caution">
    <text evidence="6">The sequence shown here is derived from an EMBL/GenBank/DDBJ whole genome shotgun (WGS) entry which is preliminary data.</text>
</comment>
<dbReference type="Proteomes" id="UP000019140">
    <property type="component" value="Unassembled WGS sequence"/>
</dbReference>